<dbReference type="InterPro" id="IPR032474">
    <property type="entry name" value="Argonaute_N"/>
</dbReference>
<dbReference type="Pfam" id="PF16486">
    <property type="entry name" value="ArgoN"/>
    <property type="match status" value="1"/>
</dbReference>
<feature type="compositionally biased region" description="Gly residues" evidence="3">
    <location>
        <begin position="1"/>
        <end position="80"/>
    </location>
</feature>
<dbReference type="Pfam" id="PF16487">
    <property type="entry name" value="ArgoMid"/>
    <property type="match status" value="1"/>
</dbReference>
<dbReference type="Pfam" id="PF02170">
    <property type="entry name" value="PAZ"/>
    <property type="match status" value="1"/>
</dbReference>
<dbReference type="Gene3D" id="3.40.50.2300">
    <property type="match status" value="1"/>
</dbReference>
<gene>
    <name evidence="6" type="ORF">CEUSTIGMA_g3038.t1</name>
</gene>
<feature type="region of interest" description="Disordered" evidence="3">
    <location>
        <begin position="223"/>
        <end position="246"/>
    </location>
</feature>
<sequence length="1001" mass="107170">MGDRYAGGGRAGYGDRGGGGRGYSGGAGGRGGGYSERGGAPGGGAGRGSGASYGAGDRGGGGRGGGGGRSGGGGMGGGEGVINPQDGANQLTAALKGLSIQGNKQVVSATATSMVMPKRPGVGSAGRGIKVLANYFRVDPNPQFTGSAVHYDVHICPVEDLGKKKGPADRPLPPKLCRKLIQALAKQNQWGSGWGFDGRKNLYAPTRFLPAETNAEIAAPENVEDAPTPQKKQAIVPAKKATGTKTQTSSDRKFQIVIREVAVVDTRYIFKYIKESMAQGSTSLADLPRDALQVLDVIVGWVSSNDPDTITAGRAFYFYSDNNHNLGGGVEAWSGYSQAFKATQAGLSLNIDIATSAFLRATPLVDSMAAMLDMRRPDDLSRGPLRPDALRKLAKGLYNVKVSIEGPSGVRRKTIRSVADKGANQLFFKDEKTGKSVSVADYFKSTGRPLRFSSLICVNVGPPQKPVYLPPEMCKVVEGQRRTKLDGRQTAEIIKQAAQTPKDKRGYIEETLAHLLPLSKDMLSAWGLTLQGSLSDVSARILPQPKLQYSSPACMDVGTQGSWNLRNVRFLEPRALTYWAVASMLPRDQAESQNPLQDFLKDLYSMLNSCGVTVAAKAPPTVYSTGRESVTQILEQALSAAKQAYGGKQPQLILVLLAFKEVPPYKDVKMFSDTVVGIPSQCFVAGKAGVGPGNFPKGRPQYTANLALKINTKLDGINARILGDPAKPAKFLPVIGNHEHFVVFGADVTHPAPGARNNAGERSIAAIVASRDRAACRFGSRMQLQEAGAEVIVDLEGAVRELLMTYYSENNKRKPTAILFYRDGVSEGQFKDVLKHEYGAIKKACLNLEQTYNPAVTFVVVQKRHNTRLLPKADGPSDRSGNVLPGTVVDTGICSPCEFDFFLNSHAGIQGTNKPAHYHVLVDEIGFGADGMQLLTYWLCYTYCRCTRSVSYCPPAYYAHLVAFRGRNLFAASSDSGSEVSGSSGTTPQFAMVHRDVQNRM</sequence>
<dbReference type="STRING" id="1157962.A0A250WXN5"/>
<dbReference type="CDD" id="cd02846">
    <property type="entry name" value="PAZ_argonaute_like"/>
    <property type="match status" value="1"/>
</dbReference>
<feature type="domain" description="PAZ" evidence="4">
    <location>
        <begin position="363"/>
        <end position="478"/>
    </location>
</feature>
<dbReference type="PANTHER" id="PTHR22891">
    <property type="entry name" value="EUKARYOTIC TRANSLATION INITIATION FACTOR 2C"/>
    <property type="match status" value="1"/>
</dbReference>
<dbReference type="Gene3D" id="2.170.260.10">
    <property type="entry name" value="paz domain"/>
    <property type="match status" value="1"/>
</dbReference>
<keyword evidence="7" id="KW-1185">Reference proteome</keyword>
<dbReference type="Proteomes" id="UP000232323">
    <property type="component" value="Unassembled WGS sequence"/>
</dbReference>
<evidence type="ECO:0000256" key="1">
    <source>
        <dbReference type="ARBA" id="ARBA00008201"/>
    </source>
</evidence>
<dbReference type="AlphaFoldDB" id="A0A250WXN5"/>
<evidence type="ECO:0000313" key="7">
    <source>
        <dbReference type="Proteomes" id="UP000232323"/>
    </source>
</evidence>
<dbReference type="PROSITE" id="PS50822">
    <property type="entry name" value="PIWI"/>
    <property type="match status" value="1"/>
</dbReference>
<name>A0A250WXN5_9CHLO</name>
<organism evidence="6 7">
    <name type="scientific">Chlamydomonas eustigma</name>
    <dbReference type="NCBI Taxonomy" id="1157962"/>
    <lineage>
        <taxon>Eukaryota</taxon>
        <taxon>Viridiplantae</taxon>
        <taxon>Chlorophyta</taxon>
        <taxon>core chlorophytes</taxon>
        <taxon>Chlorophyceae</taxon>
        <taxon>CS clade</taxon>
        <taxon>Chlamydomonadales</taxon>
        <taxon>Chlamydomonadaceae</taxon>
        <taxon>Chlamydomonas</taxon>
    </lineage>
</organism>
<dbReference type="OrthoDB" id="10252740at2759"/>
<evidence type="ECO:0000256" key="2">
    <source>
        <dbReference type="ARBA" id="ARBA00023158"/>
    </source>
</evidence>
<evidence type="ECO:0000259" key="4">
    <source>
        <dbReference type="PROSITE" id="PS50821"/>
    </source>
</evidence>
<protein>
    <recommendedName>
        <fullName evidence="8">Piwi domain-containing protein</fullName>
    </recommendedName>
</protein>
<dbReference type="EMBL" id="BEGY01000013">
    <property type="protein sequence ID" value="GAX75594.1"/>
    <property type="molecule type" value="Genomic_DNA"/>
</dbReference>
<dbReference type="CDD" id="cd04657">
    <property type="entry name" value="Piwi_ago-like"/>
    <property type="match status" value="1"/>
</dbReference>
<feature type="region of interest" description="Disordered" evidence="3">
    <location>
        <begin position="1"/>
        <end position="85"/>
    </location>
</feature>
<dbReference type="InterPro" id="IPR014811">
    <property type="entry name" value="ArgoL1"/>
</dbReference>
<comment type="caution">
    <text evidence="6">The sequence shown here is derived from an EMBL/GenBank/DDBJ whole genome shotgun (WGS) entry which is preliminary data.</text>
</comment>
<dbReference type="InterPro" id="IPR036397">
    <property type="entry name" value="RNaseH_sf"/>
</dbReference>
<evidence type="ECO:0008006" key="8">
    <source>
        <dbReference type="Google" id="ProtNLM"/>
    </source>
</evidence>
<dbReference type="InterPro" id="IPR036085">
    <property type="entry name" value="PAZ_dom_sf"/>
</dbReference>
<dbReference type="GO" id="GO:0031047">
    <property type="term" value="P:regulatory ncRNA-mediated gene silencing"/>
    <property type="evidence" value="ECO:0007669"/>
    <property type="project" value="UniProtKB-KW"/>
</dbReference>
<feature type="domain" description="Piwi" evidence="5">
    <location>
        <begin position="652"/>
        <end position="971"/>
    </location>
</feature>
<dbReference type="InterPro" id="IPR003165">
    <property type="entry name" value="Piwi"/>
</dbReference>
<dbReference type="SMART" id="SM00950">
    <property type="entry name" value="Piwi"/>
    <property type="match status" value="1"/>
</dbReference>
<keyword evidence="2" id="KW-0943">RNA-mediated gene silencing</keyword>
<dbReference type="SMART" id="SM01163">
    <property type="entry name" value="DUF1785"/>
    <property type="match status" value="1"/>
</dbReference>
<accession>A0A250WXN5</accession>
<dbReference type="SUPFAM" id="SSF53098">
    <property type="entry name" value="Ribonuclease H-like"/>
    <property type="match status" value="1"/>
</dbReference>
<reference evidence="6 7" key="1">
    <citation type="submission" date="2017-08" db="EMBL/GenBank/DDBJ databases">
        <title>Acidophilic green algal genome provides insights into adaptation to an acidic environment.</title>
        <authorList>
            <person name="Hirooka S."/>
            <person name="Hirose Y."/>
            <person name="Kanesaki Y."/>
            <person name="Higuchi S."/>
            <person name="Fujiwara T."/>
            <person name="Onuma R."/>
            <person name="Era A."/>
            <person name="Ohbayashi R."/>
            <person name="Uzuka A."/>
            <person name="Nozaki H."/>
            <person name="Yoshikawa H."/>
            <person name="Miyagishima S.Y."/>
        </authorList>
    </citation>
    <scope>NUCLEOTIDE SEQUENCE [LARGE SCALE GENOMIC DNA]</scope>
    <source>
        <strain evidence="6 7">NIES-2499</strain>
    </source>
</reference>
<evidence type="ECO:0000256" key="3">
    <source>
        <dbReference type="SAM" id="MobiDB-lite"/>
    </source>
</evidence>
<comment type="similarity">
    <text evidence="1">Belongs to the argonaute family. Ago subfamily.</text>
</comment>
<dbReference type="InterPro" id="IPR032473">
    <property type="entry name" value="Argonaute_Mid_dom"/>
</dbReference>
<dbReference type="PROSITE" id="PS50821">
    <property type="entry name" value="PAZ"/>
    <property type="match status" value="1"/>
</dbReference>
<evidence type="ECO:0000259" key="5">
    <source>
        <dbReference type="PROSITE" id="PS50822"/>
    </source>
</evidence>
<dbReference type="Gene3D" id="3.30.420.10">
    <property type="entry name" value="Ribonuclease H-like superfamily/Ribonuclease H"/>
    <property type="match status" value="1"/>
</dbReference>
<dbReference type="Pfam" id="PF08699">
    <property type="entry name" value="ArgoL1"/>
    <property type="match status" value="1"/>
</dbReference>
<evidence type="ECO:0000313" key="6">
    <source>
        <dbReference type="EMBL" id="GAX75594.1"/>
    </source>
</evidence>
<dbReference type="Pfam" id="PF02171">
    <property type="entry name" value="Piwi"/>
    <property type="match status" value="1"/>
</dbReference>
<dbReference type="InterPro" id="IPR045246">
    <property type="entry name" value="Piwi_ago-like"/>
</dbReference>
<dbReference type="GO" id="GO:0003723">
    <property type="term" value="F:RNA binding"/>
    <property type="evidence" value="ECO:0007669"/>
    <property type="project" value="InterPro"/>
</dbReference>
<dbReference type="SUPFAM" id="SSF101690">
    <property type="entry name" value="PAZ domain"/>
    <property type="match status" value="1"/>
</dbReference>
<dbReference type="InterPro" id="IPR003100">
    <property type="entry name" value="PAZ_dom"/>
</dbReference>
<proteinExistence type="inferred from homology"/>
<dbReference type="InterPro" id="IPR012337">
    <property type="entry name" value="RNaseH-like_sf"/>
</dbReference>